<accession>A0AAE0ZC17</accession>
<dbReference type="Proteomes" id="UP001283361">
    <property type="component" value="Unassembled WGS sequence"/>
</dbReference>
<gene>
    <name evidence="1" type="ORF">RRG08_042406</name>
</gene>
<protein>
    <submittedName>
        <fullName evidence="1">Uncharacterized protein</fullName>
    </submittedName>
</protein>
<keyword evidence="2" id="KW-1185">Reference proteome</keyword>
<comment type="caution">
    <text evidence="1">The sequence shown here is derived from an EMBL/GenBank/DDBJ whole genome shotgun (WGS) entry which is preliminary data.</text>
</comment>
<dbReference type="AlphaFoldDB" id="A0AAE0ZC17"/>
<proteinExistence type="predicted"/>
<organism evidence="1 2">
    <name type="scientific">Elysia crispata</name>
    <name type="common">lettuce slug</name>
    <dbReference type="NCBI Taxonomy" id="231223"/>
    <lineage>
        <taxon>Eukaryota</taxon>
        <taxon>Metazoa</taxon>
        <taxon>Spiralia</taxon>
        <taxon>Lophotrochozoa</taxon>
        <taxon>Mollusca</taxon>
        <taxon>Gastropoda</taxon>
        <taxon>Heterobranchia</taxon>
        <taxon>Euthyneura</taxon>
        <taxon>Panpulmonata</taxon>
        <taxon>Sacoglossa</taxon>
        <taxon>Placobranchoidea</taxon>
        <taxon>Plakobranchidae</taxon>
        <taxon>Elysia</taxon>
    </lineage>
</organism>
<evidence type="ECO:0000313" key="1">
    <source>
        <dbReference type="EMBL" id="KAK3766627.1"/>
    </source>
</evidence>
<sequence>MIQHIRHSGVLQDVTTEELRFLSRLDDTNTTATVRDCRIAGLQDMTTEELRFLSRLDDTTHPPQCGAAGYDNRRVTGSCHVLMIQHIRHSAGLQDVTTEE</sequence>
<name>A0AAE0ZC17_9GAST</name>
<reference evidence="1" key="1">
    <citation type="journal article" date="2023" name="G3 (Bethesda)">
        <title>A reference genome for the long-term kleptoplast-retaining sea slug Elysia crispata morphotype clarki.</title>
        <authorList>
            <person name="Eastman K.E."/>
            <person name="Pendleton A.L."/>
            <person name="Shaikh M.A."/>
            <person name="Suttiyut T."/>
            <person name="Ogas R."/>
            <person name="Tomko P."/>
            <person name="Gavelis G."/>
            <person name="Widhalm J.R."/>
            <person name="Wisecaver J.H."/>
        </authorList>
    </citation>
    <scope>NUCLEOTIDE SEQUENCE</scope>
    <source>
        <strain evidence="1">ECLA1</strain>
    </source>
</reference>
<dbReference type="EMBL" id="JAWDGP010004208">
    <property type="protein sequence ID" value="KAK3766627.1"/>
    <property type="molecule type" value="Genomic_DNA"/>
</dbReference>
<evidence type="ECO:0000313" key="2">
    <source>
        <dbReference type="Proteomes" id="UP001283361"/>
    </source>
</evidence>